<dbReference type="AlphaFoldDB" id="A0A2V2XR32"/>
<sequence>MPGRTRSRQCCGRCVCGCGCCRLLCAAHDAREEEKRRRDVQRAQNKWHPLDVPKMGQAARRFMNEEQRNTRDAAITLRMRFMY</sequence>
<comment type="caution">
    <text evidence="1">The sequence shown here is derived from an EMBL/GenBank/DDBJ whole genome shotgun (WGS) entry which is preliminary data.</text>
</comment>
<dbReference type="VEuPathDB" id="TriTrypDB:C3747_1g1799c"/>
<dbReference type="VEuPathDB" id="TriTrypDB:TcCL_ESM00409"/>
<organism evidence="1 2">
    <name type="scientific">Trypanosoma cruzi</name>
    <dbReference type="NCBI Taxonomy" id="5693"/>
    <lineage>
        <taxon>Eukaryota</taxon>
        <taxon>Discoba</taxon>
        <taxon>Euglenozoa</taxon>
        <taxon>Kinetoplastea</taxon>
        <taxon>Metakinetoplastina</taxon>
        <taxon>Trypanosomatida</taxon>
        <taxon>Trypanosomatidae</taxon>
        <taxon>Trypanosoma</taxon>
        <taxon>Schizotrypanum</taxon>
    </lineage>
</organism>
<protein>
    <submittedName>
        <fullName evidence="1">Uncharacterized protein</fullName>
    </submittedName>
</protein>
<dbReference type="Proteomes" id="UP000246078">
    <property type="component" value="Unassembled WGS sequence"/>
</dbReference>
<gene>
    <name evidence="1" type="ORF">C3747_1g1799c</name>
</gene>
<reference evidence="1 2" key="1">
    <citation type="journal article" date="2018" name="Microb. Genom.">
        <title>Expanding an expanded genome: long-read sequencing of Trypanosoma cruzi.</title>
        <authorList>
            <person name="Berna L."/>
            <person name="Rodriguez M."/>
            <person name="Chiribao M.L."/>
            <person name="Parodi-Talice A."/>
            <person name="Pita S."/>
            <person name="Rijo G."/>
            <person name="Alvarez-Valin F."/>
            <person name="Robello C."/>
        </authorList>
    </citation>
    <scope>NUCLEOTIDE SEQUENCE [LARGE SCALE GENOMIC DNA]</scope>
    <source>
        <strain evidence="1 2">TCC</strain>
    </source>
</reference>
<dbReference type="EMBL" id="PRFC01000001">
    <property type="protein sequence ID" value="PWV22223.1"/>
    <property type="molecule type" value="Genomic_DNA"/>
</dbReference>
<evidence type="ECO:0000313" key="2">
    <source>
        <dbReference type="Proteomes" id="UP000246078"/>
    </source>
</evidence>
<accession>A0A2V2XR32</accession>
<name>A0A2V2XR32_TRYCR</name>
<proteinExistence type="predicted"/>
<evidence type="ECO:0000313" key="1">
    <source>
        <dbReference type="EMBL" id="PWV22223.1"/>
    </source>
</evidence>